<keyword evidence="1" id="KW-0812">Transmembrane</keyword>
<evidence type="ECO:0008006" key="4">
    <source>
        <dbReference type="Google" id="ProtNLM"/>
    </source>
</evidence>
<evidence type="ECO:0000313" key="2">
    <source>
        <dbReference type="EMBL" id="KIJ26113.1"/>
    </source>
</evidence>
<organism evidence="2 3">
    <name type="scientific">Sphaerobolus stellatus (strain SS14)</name>
    <dbReference type="NCBI Taxonomy" id="990650"/>
    <lineage>
        <taxon>Eukaryota</taxon>
        <taxon>Fungi</taxon>
        <taxon>Dikarya</taxon>
        <taxon>Basidiomycota</taxon>
        <taxon>Agaricomycotina</taxon>
        <taxon>Agaricomycetes</taxon>
        <taxon>Phallomycetidae</taxon>
        <taxon>Geastrales</taxon>
        <taxon>Sphaerobolaceae</taxon>
        <taxon>Sphaerobolus</taxon>
    </lineage>
</organism>
<feature type="transmembrane region" description="Helical" evidence="1">
    <location>
        <begin position="46"/>
        <end position="67"/>
    </location>
</feature>
<keyword evidence="1" id="KW-1133">Transmembrane helix</keyword>
<evidence type="ECO:0000313" key="3">
    <source>
        <dbReference type="Proteomes" id="UP000054279"/>
    </source>
</evidence>
<feature type="transmembrane region" description="Helical" evidence="1">
    <location>
        <begin position="13"/>
        <end position="34"/>
    </location>
</feature>
<feature type="transmembrane region" description="Helical" evidence="1">
    <location>
        <begin position="129"/>
        <end position="151"/>
    </location>
</feature>
<keyword evidence="1" id="KW-0472">Membrane</keyword>
<accession>A0A0C9TAI3</accession>
<dbReference type="Proteomes" id="UP000054279">
    <property type="component" value="Unassembled WGS sequence"/>
</dbReference>
<reference evidence="2 3" key="1">
    <citation type="submission" date="2014-06" db="EMBL/GenBank/DDBJ databases">
        <title>Evolutionary Origins and Diversification of the Mycorrhizal Mutualists.</title>
        <authorList>
            <consortium name="DOE Joint Genome Institute"/>
            <consortium name="Mycorrhizal Genomics Consortium"/>
            <person name="Kohler A."/>
            <person name="Kuo A."/>
            <person name="Nagy L.G."/>
            <person name="Floudas D."/>
            <person name="Copeland A."/>
            <person name="Barry K.W."/>
            <person name="Cichocki N."/>
            <person name="Veneault-Fourrey C."/>
            <person name="LaButti K."/>
            <person name="Lindquist E.A."/>
            <person name="Lipzen A."/>
            <person name="Lundell T."/>
            <person name="Morin E."/>
            <person name="Murat C."/>
            <person name="Riley R."/>
            <person name="Ohm R."/>
            <person name="Sun H."/>
            <person name="Tunlid A."/>
            <person name="Henrissat B."/>
            <person name="Grigoriev I.V."/>
            <person name="Hibbett D.S."/>
            <person name="Martin F."/>
        </authorList>
    </citation>
    <scope>NUCLEOTIDE SEQUENCE [LARGE SCALE GENOMIC DNA]</scope>
    <source>
        <strain evidence="2 3">SS14</strain>
    </source>
</reference>
<proteinExistence type="predicted"/>
<protein>
    <recommendedName>
        <fullName evidence="4">G-protein coupled receptors family 1 profile domain-containing protein</fullName>
    </recommendedName>
</protein>
<feature type="transmembrane region" description="Helical" evidence="1">
    <location>
        <begin position="87"/>
        <end position="108"/>
    </location>
</feature>
<gene>
    <name evidence="2" type="ORF">M422DRAFT_272854</name>
</gene>
<feature type="transmembrane region" description="Helical" evidence="1">
    <location>
        <begin position="263"/>
        <end position="280"/>
    </location>
</feature>
<dbReference type="AlphaFoldDB" id="A0A0C9TAI3"/>
<feature type="transmembrane region" description="Helical" evidence="1">
    <location>
        <begin position="176"/>
        <end position="200"/>
    </location>
</feature>
<dbReference type="HOGENOM" id="CLU_891894_0_0_1"/>
<evidence type="ECO:0000256" key="1">
    <source>
        <dbReference type="SAM" id="Phobius"/>
    </source>
</evidence>
<keyword evidence="3" id="KW-1185">Reference proteome</keyword>
<feature type="transmembrane region" description="Helical" evidence="1">
    <location>
        <begin position="220"/>
        <end position="243"/>
    </location>
</feature>
<dbReference type="OrthoDB" id="3232296at2759"/>
<sequence length="330" mass="37257">MPGELQPQLSAGILSYVFLILGNIALFALLLTFWRVHSLPQRNNPFLINLLVTTWLSTFPASLLLFIGDFGSDELPPKALCMIQAFLLDGVAPMFGMAMFCLVLHTWLQVRADMKGQLSPFTQFRWFRRLILGLPYFTFICWFGCSTGLGLSNPRTLANLIWCAVITVPNDAIRRFVGFFMTVLSLLELLMEASIIYLVISSRKFSLMKNKNSLSIKTNLILRIAVFTFIQLATLALTTILSALQLNDLGIRNVYRIIESLDALTTFLVFGMSNGLLEVWRLKRPTSIQSDFREVEQGWNQNVNLKSNTEALDKLPDIEAMPRSNSQDSS</sequence>
<name>A0A0C9TAI3_SPHS4</name>
<dbReference type="EMBL" id="KN837383">
    <property type="protein sequence ID" value="KIJ26113.1"/>
    <property type="molecule type" value="Genomic_DNA"/>
</dbReference>